<dbReference type="KEGG" id="bpm:BURPS1710b_1986"/>
<evidence type="ECO:0000313" key="3">
    <source>
        <dbReference type="Proteomes" id="UP000002700"/>
    </source>
</evidence>
<dbReference type="EnsemblBacteria" id="ABA50596">
    <property type="protein sequence ID" value="ABA50596"/>
    <property type="gene ID" value="BURPS1710b_1986"/>
</dbReference>
<accession>Q3JSS1</accession>
<reference evidence="2 3" key="1">
    <citation type="submission" date="2005-09" db="EMBL/GenBank/DDBJ databases">
        <authorList>
            <person name="Woods D.E."/>
            <person name="Nierman W.C."/>
        </authorList>
    </citation>
    <scope>NUCLEOTIDE SEQUENCE [LARGE SCALE GENOMIC DNA]</scope>
    <source>
        <strain evidence="2 3">1710b</strain>
    </source>
</reference>
<proteinExistence type="predicted"/>
<gene>
    <name evidence="2" type="ordered locus">BURPS1710b_1986</name>
</gene>
<feature type="region of interest" description="Disordered" evidence="1">
    <location>
        <begin position="21"/>
        <end position="52"/>
    </location>
</feature>
<dbReference type="EMBL" id="CP000124">
    <property type="protein sequence ID" value="ABA50596.1"/>
    <property type="molecule type" value="Genomic_DNA"/>
</dbReference>
<organism evidence="2 3">
    <name type="scientific">Burkholderia pseudomallei (strain 1710b)</name>
    <dbReference type="NCBI Taxonomy" id="320372"/>
    <lineage>
        <taxon>Bacteria</taxon>
        <taxon>Pseudomonadati</taxon>
        <taxon>Pseudomonadota</taxon>
        <taxon>Betaproteobacteria</taxon>
        <taxon>Burkholderiales</taxon>
        <taxon>Burkholderiaceae</taxon>
        <taxon>Burkholderia</taxon>
        <taxon>pseudomallei group</taxon>
    </lineage>
</organism>
<protein>
    <submittedName>
        <fullName evidence="2">Uncharacterized protein</fullName>
    </submittedName>
</protein>
<dbReference type="HOGENOM" id="CLU_214243_0_0_4"/>
<sequence>MRGALVLQSVRMGAARRTEGGIAPFERRETDMSGGEQGVGAIASSDRLRSIR</sequence>
<name>Q3JSS1_BURP1</name>
<dbReference type="Proteomes" id="UP000002700">
    <property type="component" value="Chromosome I"/>
</dbReference>
<dbReference type="AlphaFoldDB" id="Q3JSS1"/>
<evidence type="ECO:0000313" key="2">
    <source>
        <dbReference type="EMBL" id="ABA50596.1"/>
    </source>
</evidence>
<evidence type="ECO:0000256" key="1">
    <source>
        <dbReference type="SAM" id="MobiDB-lite"/>
    </source>
</evidence>